<comment type="caution">
    <text evidence="2">The sequence shown here is derived from an EMBL/GenBank/DDBJ whole genome shotgun (WGS) entry which is preliminary data.</text>
</comment>
<keyword evidence="1" id="KW-1133">Transmembrane helix</keyword>
<reference evidence="2 3" key="1">
    <citation type="submission" date="2020-08" db="EMBL/GenBank/DDBJ databases">
        <title>Genomic Encyclopedia of Type Strains, Phase IV (KMG-IV): sequencing the most valuable type-strain genomes for metagenomic binning, comparative biology and taxonomic classification.</title>
        <authorList>
            <person name="Goeker M."/>
        </authorList>
    </citation>
    <scope>NUCLEOTIDE SEQUENCE [LARGE SCALE GENOMIC DNA]</scope>
    <source>
        <strain evidence="2 3">DSM 101535</strain>
    </source>
</reference>
<gene>
    <name evidence="2" type="ORF">FHS97_000801</name>
</gene>
<keyword evidence="1" id="KW-0812">Transmembrane</keyword>
<accession>A0ABR6N270</accession>
<evidence type="ECO:0000256" key="1">
    <source>
        <dbReference type="SAM" id="Phobius"/>
    </source>
</evidence>
<proteinExistence type="predicted"/>
<keyword evidence="3" id="KW-1185">Reference proteome</keyword>
<evidence type="ECO:0008006" key="4">
    <source>
        <dbReference type="Google" id="ProtNLM"/>
    </source>
</evidence>
<feature type="transmembrane region" description="Helical" evidence="1">
    <location>
        <begin position="145"/>
        <end position="163"/>
    </location>
</feature>
<dbReference type="EMBL" id="JACIJN010000002">
    <property type="protein sequence ID" value="MBB5724893.1"/>
    <property type="molecule type" value="Genomic_DNA"/>
</dbReference>
<name>A0ABR6N270_9SPHN</name>
<organism evidence="2 3">
    <name type="scientific">Sphingomonas endophytica</name>
    <dbReference type="NCBI Taxonomy" id="869719"/>
    <lineage>
        <taxon>Bacteria</taxon>
        <taxon>Pseudomonadati</taxon>
        <taxon>Pseudomonadota</taxon>
        <taxon>Alphaproteobacteria</taxon>
        <taxon>Sphingomonadales</taxon>
        <taxon>Sphingomonadaceae</taxon>
        <taxon>Sphingomonas</taxon>
    </lineage>
</organism>
<feature type="transmembrane region" description="Helical" evidence="1">
    <location>
        <begin position="45"/>
        <end position="73"/>
    </location>
</feature>
<evidence type="ECO:0000313" key="3">
    <source>
        <dbReference type="Proteomes" id="UP000560131"/>
    </source>
</evidence>
<dbReference type="Proteomes" id="UP000560131">
    <property type="component" value="Unassembled WGS sequence"/>
</dbReference>
<feature type="transmembrane region" description="Helical" evidence="1">
    <location>
        <begin position="113"/>
        <end position="133"/>
    </location>
</feature>
<protein>
    <recommendedName>
        <fullName evidence="4">DUF962 domain-containing protein</fullName>
    </recommendedName>
</protein>
<evidence type="ECO:0000313" key="2">
    <source>
        <dbReference type="EMBL" id="MBB5724893.1"/>
    </source>
</evidence>
<sequence length="215" mass="24778">MMPSLRKLRFEDEQGNPGFRAQLKEQRWDDHRYYHHDLINQSLHFVSACTFITAYALLFVDAALASLLAWGVAMTSRQAGHFFFEPRDYDEENGVSHEYKEEVKVGYNLMRKYVLMGLWLAIPVVLALSPTLFGALERPDSAMDFLRHVGFGWLFFGVAAILFRVGQLWFERDLETGIVWATKIVTDPFSDFRLYRTAPARLIKHGRSDDTHAAA</sequence>
<keyword evidence="1" id="KW-0472">Membrane</keyword>
<dbReference type="RefSeq" id="WP_246346428.1">
    <property type="nucleotide sequence ID" value="NZ_BAABAR010000007.1"/>
</dbReference>